<dbReference type="InterPro" id="IPR002110">
    <property type="entry name" value="Ankyrin_rpt"/>
</dbReference>
<dbReference type="InterPro" id="IPR051637">
    <property type="entry name" value="Ank_repeat_dom-contain_49"/>
</dbReference>
<protein>
    <submittedName>
        <fullName evidence="4">Ankyrin repeat protein</fullName>
    </submittedName>
</protein>
<keyword evidence="2 3" id="KW-0040">ANK repeat</keyword>
<dbReference type="PANTHER" id="PTHR24180">
    <property type="entry name" value="CYCLIN-DEPENDENT KINASE INHIBITOR 2C-RELATED"/>
    <property type="match status" value="1"/>
</dbReference>
<dbReference type="STRING" id="1392247.A0A3N4KVZ5"/>
<dbReference type="AlphaFoldDB" id="A0A3N4KVZ5"/>
<feature type="non-terminal residue" evidence="4">
    <location>
        <position position="121"/>
    </location>
</feature>
<proteinExistence type="predicted"/>
<gene>
    <name evidence="4" type="ORF">P167DRAFT_478249</name>
</gene>
<dbReference type="InterPro" id="IPR036770">
    <property type="entry name" value="Ankyrin_rpt-contain_sf"/>
</dbReference>
<organism evidence="4 5">
    <name type="scientific">Morchella conica CCBAS932</name>
    <dbReference type="NCBI Taxonomy" id="1392247"/>
    <lineage>
        <taxon>Eukaryota</taxon>
        <taxon>Fungi</taxon>
        <taxon>Dikarya</taxon>
        <taxon>Ascomycota</taxon>
        <taxon>Pezizomycotina</taxon>
        <taxon>Pezizomycetes</taxon>
        <taxon>Pezizales</taxon>
        <taxon>Morchellaceae</taxon>
        <taxon>Morchella</taxon>
    </lineage>
</organism>
<dbReference type="SMART" id="SM00248">
    <property type="entry name" value="ANK"/>
    <property type="match status" value="3"/>
</dbReference>
<dbReference type="EMBL" id="ML119122">
    <property type="protein sequence ID" value="RPB13648.1"/>
    <property type="molecule type" value="Genomic_DNA"/>
</dbReference>
<evidence type="ECO:0000313" key="4">
    <source>
        <dbReference type="EMBL" id="RPB13648.1"/>
    </source>
</evidence>
<sequence length="121" mass="13066">VGSNPLHKAVKSGIQNVSKLLIHRGANVNEQNNLGWTALHIAAAYGKPIHLLLLKEGAEINAKDIHGQTPLHKAVQKEEESIIKDLIKYGANVNPQDNSGFSPLHIAADLGCDDIIKLLVE</sequence>
<reference evidence="4 5" key="1">
    <citation type="journal article" date="2018" name="Nat. Ecol. Evol.">
        <title>Pezizomycetes genomes reveal the molecular basis of ectomycorrhizal truffle lifestyle.</title>
        <authorList>
            <person name="Murat C."/>
            <person name="Payen T."/>
            <person name="Noel B."/>
            <person name="Kuo A."/>
            <person name="Morin E."/>
            <person name="Chen J."/>
            <person name="Kohler A."/>
            <person name="Krizsan K."/>
            <person name="Balestrini R."/>
            <person name="Da Silva C."/>
            <person name="Montanini B."/>
            <person name="Hainaut M."/>
            <person name="Levati E."/>
            <person name="Barry K.W."/>
            <person name="Belfiori B."/>
            <person name="Cichocki N."/>
            <person name="Clum A."/>
            <person name="Dockter R.B."/>
            <person name="Fauchery L."/>
            <person name="Guy J."/>
            <person name="Iotti M."/>
            <person name="Le Tacon F."/>
            <person name="Lindquist E.A."/>
            <person name="Lipzen A."/>
            <person name="Malagnac F."/>
            <person name="Mello A."/>
            <person name="Molinier V."/>
            <person name="Miyauchi S."/>
            <person name="Poulain J."/>
            <person name="Riccioni C."/>
            <person name="Rubini A."/>
            <person name="Sitrit Y."/>
            <person name="Splivallo R."/>
            <person name="Traeger S."/>
            <person name="Wang M."/>
            <person name="Zifcakova L."/>
            <person name="Wipf D."/>
            <person name="Zambonelli A."/>
            <person name="Paolocci F."/>
            <person name="Nowrousian M."/>
            <person name="Ottonello S."/>
            <person name="Baldrian P."/>
            <person name="Spatafora J.W."/>
            <person name="Henrissat B."/>
            <person name="Nagy L.G."/>
            <person name="Aury J.M."/>
            <person name="Wincker P."/>
            <person name="Grigoriev I.V."/>
            <person name="Bonfante P."/>
            <person name="Martin F.M."/>
        </authorList>
    </citation>
    <scope>NUCLEOTIDE SEQUENCE [LARGE SCALE GENOMIC DNA]</scope>
    <source>
        <strain evidence="4 5">CCBAS932</strain>
    </source>
</reference>
<dbReference type="SUPFAM" id="SSF48403">
    <property type="entry name" value="Ankyrin repeat"/>
    <property type="match status" value="1"/>
</dbReference>
<feature type="repeat" description="ANK" evidence="3">
    <location>
        <begin position="66"/>
        <end position="98"/>
    </location>
</feature>
<name>A0A3N4KVZ5_9PEZI</name>
<dbReference type="Pfam" id="PF13637">
    <property type="entry name" value="Ank_4"/>
    <property type="match status" value="1"/>
</dbReference>
<dbReference type="OrthoDB" id="341259at2759"/>
<feature type="repeat" description="ANK" evidence="3">
    <location>
        <begin position="1"/>
        <end position="33"/>
    </location>
</feature>
<dbReference type="PROSITE" id="PS50088">
    <property type="entry name" value="ANK_REPEAT"/>
    <property type="match status" value="4"/>
</dbReference>
<feature type="non-terminal residue" evidence="4">
    <location>
        <position position="1"/>
    </location>
</feature>
<keyword evidence="1" id="KW-0677">Repeat</keyword>
<dbReference type="Pfam" id="PF12796">
    <property type="entry name" value="Ank_2"/>
    <property type="match status" value="1"/>
</dbReference>
<dbReference type="PANTHER" id="PTHR24180:SF45">
    <property type="entry name" value="POLY [ADP-RIBOSE] POLYMERASE TANKYRASE"/>
    <property type="match status" value="1"/>
</dbReference>
<dbReference type="PROSITE" id="PS50297">
    <property type="entry name" value="ANK_REP_REGION"/>
    <property type="match status" value="3"/>
</dbReference>
<evidence type="ECO:0000256" key="1">
    <source>
        <dbReference type="ARBA" id="ARBA00022737"/>
    </source>
</evidence>
<dbReference type="Proteomes" id="UP000277580">
    <property type="component" value="Unassembled WGS sequence"/>
</dbReference>
<feature type="repeat" description="ANK" evidence="3">
    <location>
        <begin position="34"/>
        <end position="65"/>
    </location>
</feature>
<dbReference type="Gene3D" id="1.25.40.20">
    <property type="entry name" value="Ankyrin repeat-containing domain"/>
    <property type="match status" value="2"/>
</dbReference>
<accession>A0A3N4KVZ5</accession>
<evidence type="ECO:0000256" key="3">
    <source>
        <dbReference type="PROSITE-ProRule" id="PRU00023"/>
    </source>
</evidence>
<dbReference type="InParanoid" id="A0A3N4KVZ5"/>
<feature type="repeat" description="ANK" evidence="3">
    <location>
        <begin position="99"/>
        <end position="121"/>
    </location>
</feature>
<keyword evidence="5" id="KW-1185">Reference proteome</keyword>
<evidence type="ECO:0000313" key="5">
    <source>
        <dbReference type="Proteomes" id="UP000277580"/>
    </source>
</evidence>
<evidence type="ECO:0000256" key="2">
    <source>
        <dbReference type="ARBA" id="ARBA00023043"/>
    </source>
</evidence>